<feature type="transmembrane region" description="Helical" evidence="1">
    <location>
        <begin position="124"/>
        <end position="146"/>
    </location>
</feature>
<keyword evidence="1" id="KW-1133">Transmembrane helix</keyword>
<dbReference type="InterPro" id="IPR021279">
    <property type="entry name" value="DUF2721"/>
</dbReference>
<protein>
    <recommendedName>
        <fullName evidence="4">GTP-binding protein</fullName>
    </recommendedName>
</protein>
<name>A0A1Y6EJ28_9SPHN</name>
<keyword evidence="3" id="KW-1185">Reference proteome</keyword>
<proteinExistence type="predicted"/>
<evidence type="ECO:0000313" key="2">
    <source>
        <dbReference type="EMBL" id="SMQ62604.1"/>
    </source>
</evidence>
<organism evidence="2 3">
    <name type="scientific">Altererythrobacter xiamenensis</name>
    <dbReference type="NCBI Taxonomy" id="1316679"/>
    <lineage>
        <taxon>Bacteria</taxon>
        <taxon>Pseudomonadati</taxon>
        <taxon>Pseudomonadota</taxon>
        <taxon>Alphaproteobacteria</taxon>
        <taxon>Sphingomonadales</taxon>
        <taxon>Erythrobacteraceae</taxon>
        <taxon>Altererythrobacter</taxon>
    </lineage>
</organism>
<dbReference type="RefSeq" id="WP_234989919.1">
    <property type="nucleotide sequence ID" value="NZ_FXWG01000001.1"/>
</dbReference>
<accession>A0A1Y6EJ28</accession>
<gene>
    <name evidence="2" type="ORF">SAMN06297468_0726</name>
</gene>
<sequence length="164" mass="17830">MMVIDLLADGGSIASELVERTSSTVRVQEIVRLSLAPAFLLAGIGAIMNVMVSRLIWVAERIERLQARMEEDLSPHDRGSLIRLGRRRTLVQRAVMFSTAAALTICVVIALLFVSAFITPQIGTVTAIAWILTMVFLITGLVHFAAETVMAARGQPKNGLEARS</sequence>
<reference evidence="3" key="1">
    <citation type="submission" date="2017-04" db="EMBL/GenBank/DDBJ databases">
        <authorList>
            <person name="Varghese N."/>
            <person name="Submissions S."/>
        </authorList>
    </citation>
    <scope>NUCLEOTIDE SEQUENCE [LARGE SCALE GENOMIC DNA]</scope>
</reference>
<keyword evidence="1" id="KW-0472">Membrane</keyword>
<dbReference type="AlphaFoldDB" id="A0A1Y6EJ28"/>
<dbReference type="Proteomes" id="UP000194420">
    <property type="component" value="Unassembled WGS sequence"/>
</dbReference>
<dbReference type="EMBL" id="FXWG01000001">
    <property type="protein sequence ID" value="SMQ62604.1"/>
    <property type="molecule type" value="Genomic_DNA"/>
</dbReference>
<feature type="transmembrane region" description="Helical" evidence="1">
    <location>
        <begin position="94"/>
        <end position="118"/>
    </location>
</feature>
<evidence type="ECO:0000313" key="3">
    <source>
        <dbReference type="Proteomes" id="UP000194420"/>
    </source>
</evidence>
<evidence type="ECO:0008006" key="4">
    <source>
        <dbReference type="Google" id="ProtNLM"/>
    </source>
</evidence>
<dbReference type="Pfam" id="PF11026">
    <property type="entry name" value="DUF2721"/>
    <property type="match status" value="1"/>
</dbReference>
<keyword evidence="1" id="KW-0812">Transmembrane</keyword>
<feature type="transmembrane region" description="Helical" evidence="1">
    <location>
        <begin position="38"/>
        <end position="59"/>
    </location>
</feature>
<evidence type="ECO:0000256" key="1">
    <source>
        <dbReference type="SAM" id="Phobius"/>
    </source>
</evidence>